<gene>
    <name evidence="3" type="ORF">APZ42_029947</name>
</gene>
<accession>A0A164P6Q5</accession>
<proteinExistence type="predicted"/>
<dbReference type="Pfam" id="PF20209">
    <property type="entry name" value="DUF6570"/>
    <property type="match status" value="1"/>
</dbReference>
<feature type="region of interest" description="Disordered" evidence="1">
    <location>
        <begin position="932"/>
        <end position="963"/>
    </location>
</feature>
<organism evidence="3 4">
    <name type="scientific">Daphnia magna</name>
    <dbReference type="NCBI Taxonomy" id="35525"/>
    <lineage>
        <taxon>Eukaryota</taxon>
        <taxon>Metazoa</taxon>
        <taxon>Ecdysozoa</taxon>
        <taxon>Arthropoda</taxon>
        <taxon>Crustacea</taxon>
        <taxon>Branchiopoda</taxon>
        <taxon>Diplostraca</taxon>
        <taxon>Cladocera</taxon>
        <taxon>Anomopoda</taxon>
        <taxon>Daphniidae</taxon>
        <taxon>Daphnia</taxon>
    </lineage>
</organism>
<evidence type="ECO:0000313" key="3">
    <source>
        <dbReference type="EMBL" id="KZS06567.1"/>
    </source>
</evidence>
<evidence type="ECO:0000259" key="2">
    <source>
        <dbReference type="Pfam" id="PF20209"/>
    </source>
</evidence>
<feature type="domain" description="DUF6570" evidence="2">
    <location>
        <begin position="237"/>
        <end position="298"/>
    </location>
</feature>
<dbReference type="Proteomes" id="UP000076858">
    <property type="component" value="Unassembled WGS sequence"/>
</dbReference>
<keyword evidence="4" id="KW-1185">Reference proteome</keyword>
<protein>
    <recommendedName>
        <fullName evidence="2">DUF6570 domain-containing protein</fullName>
    </recommendedName>
</protein>
<reference evidence="3 4" key="1">
    <citation type="submission" date="2016-03" db="EMBL/GenBank/DDBJ databases">
        <title>EvidentialGene: Evidence-directed Construction of Genes on Genomes.</title>
        <authorList>
            <person name="Gilbert D.G."/>
            <person name="Choi J.-H."/>
            <person name="Mockaitis K."/>
            <person name="Colbourne J."/>
            <person name="Pfrender M."/>
        </authorList>
    </citation>
    <scope>NUCLEOTIDE SEQUENCE [LARGE SCALE GENOMIC DNA]</scope>
    <source>
        <strain evidence="3 4">Xinb3</strain>
        <tissue evidence="3">Complete organism</tissue>
    </source>
</reference>
<name>A0A164P6Q5_9CRUS</name>
<dbReference type="EMBL" id="LRGB01002676">
    <property type="protein sequence ID" value="KZS06567.1"/>
    <property type="molecule type" value="Genomic_DNA"/>
</dbReference>
<evidence type="ECO:0000256" key="1">
    <source>
        <dbReference type="SAM" id="MobiDB-lite"/>
    </source>
</evidence>
<comment type="caution">
    <text evidence="3">The sequence shown here is derived from an EMBL/GenBank/DDBJ whole genome shotgun (WGS) entry which is preliminary data.</text>
</comment>
<dbReference type="InterPro" id="IPR046700">
    <property type="entry name" value="DUF6570"/>
</dbReference>
<feature type="region of interest" description="Disordered" evidence="1">
    <location>
        <begin position="813"/>
        <end position="834"/>
    </location>
</feature>
<sequence length="1401" mass="158824">MSGCPADIKKMYSTSDLDICQTFDGLHCVMWFVILWYVQRTENYLVLFDPNAALLLFHENGGLNRFNCYGFSTEQRSLLIQPISNDIKDKCIASYQEAVDYNNDLFACGACGVRTYSQKNYSTFGVDDPLLLPLQLKSADVSKHDSLGEVYVLFSNTPMIPNYDFISILNLSNHHQHRNKVVQIPPVIFISSSPYPYFISVPTFLLHVTFGTETLDCAGEDVPKAAATHLLNPETFPINEILDTVSVTFIGTDKQYDRYMKHAFCCPELKVRGPVVISWLKMLKVINPLYAGVFIDEKPESFTKLLQLADKIVENVKRLMDNQPINVERTLGCDISGVRMQLSNDADSSPEKNENLESSTILPPSKEAMLTPILVTESAVDKSVSLRVKHTPKAFEKFEHLVNNADFHQASEHAVKNPLGKDTQHILKSTAPYIQMSGKHVAFSPMERNDAMTSLCAITQRYGTPSVFLTVSPDDTHHPMTLRIAFPSTSNEKFPAKPEKFIEARINEDEEYEQVSISQLSIHKLVYGKSIHRRNCFQVDHGKLFSELLGIPLSSTTKKKTSLSSRNEGVFAKVLDSMYVAMMPDDADDADDADELTYAISSDARSGASKIHPLYLLKYMTKDSVGLTNLVTIINDALKHVRILRSVADDSSTSQRTVTHFLQRVINSLTGKIELSATQVAAHLLNMPSVLSTTTHCFCFVRTAITYVKKKNRIWKKQFKTRRPMMKTMRIPTKKIWSASDLVYVINGKPTPFSHHTHYAFRNVDLQHLSYYEYTGIISVVIICNHSVDGMSPSHNSSSSVNDDLVLTDSADKISTSDKKGRKRNDTFDFENRHPLHATHTQRLRSLQQTPGLAEYAYYIMSTFCPWNVQTLLPNLDPTWMGLGEFMRQLNGDGGKRAPTFLERSRDKLIQNVTQNLSINSKNKRMMTAWQNKSNTPPQHWNGEPDWSESSTTQEKGQKAFNIRDPLTKTSPYNCQQQRLLDQMATYLNELKSDLKPLQNWCYYTVVPESAKHIPSLQYSNWRNLWATESSYGGSFRYDDGRQTVTHEVAVTYTMKFIEDVKRCLDLLFGGLTVILSGDAYQRQPIKAKSLFCAVVDQRNLMHSASPEIRPSTVGAELFSRFVPVEITEQMRTGDTDQMALISQLRDPRLTQPVDDKVIQTSTEKQLTVTDIIKDSEWACAPIVVTLNEVRISLNYHMAVRFAKVRRLPIIIWRLPISGERATSMNIKEIEQLYKQERGLLGLANGTSVTYESISSNEDENKDDIRLATLQIVTARPGEVVVLRINPYTINVHVPAANPENWPDTEKLISGRVVLPILKQSRGKKLKVTACNMHQLAGKYTITRRRIGFHHNIPKNTRENPLKNYSGFELRTNETHPLRHLLHRSIESPSKLRRENYANPS</sequence>
<evidence type="ECO:0000313" key="4">
    <source>
        <dbReference type="Proteomes" id="UP000076858"/>
    </source>
</evidence>
<dbReference type="OrthoDB" id="6377339at2759"/>